<dbReference type="GO" id="GO:0032259">
    <property type="term" value="P:methylation"/>
    <property type="evidence" value="ECO:0007669"/>
    <property type="project" value="UniProtKB-KW"/>
</dbReference>
<evidence type="ECO:0000256" key="1">
    <source>
        <dbReference type="SAM" id="Phobius"/>
    </source>
</evidence>
<comment type="caution">
    <text evidence="2">The sequence shown here is derived from an EMBL/GenBank/DDBJ whole genome shotgun (WGS) entry which is preliminary data.</text>
</comment>
<keyword evidence="1" id="KW-0472">Membrane</keyword>
<dbReference type="AlphaFoldDB" id="A0A443PMR8"/>
<name>A0A443PMR8_9MAGN</name>
<gene>
    <name evidence="2" type="ORF">CKAN_02126700</name>
</gene>
<evidence type="ECO:0000313" key="2">
    <source>
        <dbReference type="EMBL" id="RWR92074.1"/>
    </source>
</evidence>
<accession>A0A443PMR8</accession>
<protein>
    <submittedName>
        <fullName evidence="2">Protein C-terminal S-isoprenylcysteine carboxyl O-methyltransferase</fullName>
    </submittedName>
</protein>
<keyword evidence="2" id="KW-0489">Methyltransferase</keyword>
<dbReference type="OrthoDB" id="422086at2759"/>
<dbReference type="GO" id="GO:0008168">
    <property type="term" value="F:methyltransferase activity"/>
    <property type="evidence" value="ECO:0007669"/>
    <property type="project" value="UniProtKB-KW"/>
</dbReference>
<proteinExistence type="predicted"/>
<organism evidence="2 3">
    <name type="scientific">Cinnamomum micranthum f. kanehirae</name>
    <dbReference type="NCBI Taxonomy" id="337451"/>
    <lineage>
        <taxon>Eukaryota</taxon>
        <taxon>Viridiplantae</taxon>
        <taxon>Streptophyta</taxon>
        <taxon>Embryophyta</taxon>
        <taxon>Tracheophyta</taxon>
        <taxon>Spermatophyta</taxon>
        <taxon>Magnoliopsida</taxon>
        <taxon>Magnoliidae</taxon>
        <taxon>Laurales</taxon>
        <taxon>Lauraceae</taxon>
        <taxon>Cinnamomum</taxon>
    </lineage>
</organism>
<sequence>MIVPRPPAHFNGYLEGWSIVFFVAYHYFFFESSVCSLLYGDLYRRPHDPIWDISLPFPSRLVFAGAILTGHWLAALEGPELHHTLGV</sequence>
<dbReference type="STRING" id="337451.A0A443PMR8"/>
<dbReference type="Proteomes" id="UP000283530">
    <property type="component" value="Unassembled WGS sequence"/>
</dbReference>
<keyword evidence="2" id="KW-0808">Transferase</keyword>
<reference evidence="2 3" key="1">
    <citation type="journal article" date="2019" name="Nat. Plants">
        <title>Stout camphor tree genome fills gaps in understanding of flowering plant genome evolution.</title>
        <authorList>
            <person name="Chaw S.M."/>
            <person name="Liu Y.C."/>
            <person name="Wu Y.W."/>
            <person name="Wang H.Y."/>
            <person name="Lin C.I."/>
            <person name="Wu C.S."/>
            <person name="Ke H.M."/>
            <person name="Chang L.Y."/>
            <person name="Hsu C.Y."/>
            <person name="Yang H.T."/>
            <person name="Sudianto E."/>
            <person name="Hsu M.H."/>
            <person name="Wu K.P."/>
            <person name="Wang L.N."/>
            <person name="Leebens-Mack J.H."/>
            <person name="Tsai I.J."/>
        </authorList>
    </citation>
    <scope>NUCLEOTIDE SEQUENCE [LARGE SCALE GENOMIC DNA]</scope>
    <source>
        <strain evidence="3">cv. Chaw 1501</strain>
        <tissue evidence="2">Young leaves</tissue>
    </source>
</reference>
<keyword evidence="3" id="KW-1185">Reference proteome</keyword>
<evidence type="ECO:0000313" key="3">
    <source>
        <dbReference type="Proteomes" id="UP000283530"/>
    </source>
</evidence>
<keyword evidence="1" id="KW-0812">Transmembrane</keyword>
<dbReference type="EMBL" id="QPKB01000009">
    <property type="protein sequence ID" value="RWR92074.1"/>
    <property type="molecule type" value="Genomic_DNA"/>
</dbReference>
<feature type="transmembrane region" description="Helical" evidence="1">
    <location>
        <begin position="16"/>
        <end position="39"/>
    </location>
</feature>
<keyword evidence="1" id="KW-1133">Transmembrane helix</keyword>